<reference evidence="1" key="1">
    <citation type="submission" date="2023-04" db="EMBL/GenBank/DDBJ databases">
        <title>Draft Genome sequencing of Naganishia species isolated from polar environments using Oxford Nanopore Technology.</title>
        <authorList>
            <person name="Leo P."/>
            <person name="Venkateswaran K."/>
        </authorList>
    </citation>
    <scope>NUCLEOTIDE SEQUENCE</scope>
    <source>
        <strain evidence="1">MNA-CCFEE 5261</strain>
    </source>
</reference>
<sequence>MKSSCGHISSEALEWFAKVIADDLPDDIPQTVDYETAKELYRIVQRYQVQVNHAWVSKLMIAHVKADPVDCLGLAFETSSNVQSFAHVHSFEEGSPFKAMRHVPSAAMAMLPPVDEDQYGFLGMIVGGFLRHVPIDMALAKAAIRQLYTTGDLLLPPDRKLLEFISSSSLNERDSVLSRTTFTTYSPDGSNNRTVTLAPYVVLAHVIEKVHEGDNLAAIVKDNDGRATMTLRTSNVKLQGISRGSTPGSSNRRSATIRRNPITLASSALNLVPVGMNSINNRTPNSPRRNR</sequence>
<dbReference type="EMBL" id="JASBWR010000137">
    <property type="protein sequence ID" value="KAJ9092235.1"/>
    <property type="molecule type" value="Genomic_DNA"/>
</dbReference>
<protein>
    <submittedName>
        <fullName evidence="1">Uncharacterized protein</fullName>
    </submittedName>
</protein>
<gene>
    <name evidence="1" type="ORF">QFC19_008772</name>
</gene>
<evidence type="ECO:0000313" key="2">
    <source>
        <dbReference type="Proteomes" id="UP001241377"/>
    </source>
</evidence>
<name>A0ACC2UZY6_9TREE</name>
<comment type="caution">
    <text evidence="1">The sequence shown here is derived from an EMBL/GenBank/DDBJ whole genome shotgun (WGS) entry which is preliminary data.</text>
</comment>
<organism evidence="1 2">
    <name type="scientific">Naganishia cerealis</name>
    <dbReference type="NCBI Taxonomy" id="610337"/>
    <lineage>
        <taxon>Eukaryota</taxon>
        <taxon>Fungi</taxon>
        <taxon>Dikarya</taxon>
        <taxon>Basidiomycota</taxon>
        <taxon>Agaricomycotina</taxon>
        <taxon>Tremellomycetes</taxon>
        <taxon>Filobasidiales</taxon>
        <taxon>Filobasidiaceae</taxon>
        <taxon>Naganishia</taxon>
    </lineage>
</organism>
<keyword evidence="2" id="KW-1185">Reference proteome</keyword>
<dbReference type="Proteomes" id="UP001241377">
    <property type="component" value="Unassembled WGS sequence"/>
</dbReference>
<evidence type="ECO:0000313" key="1">
    <source>
        <dbReference type="EMBL" id="KAJ9092235.1"/>
    </source>
</evidence>
<proteinExistence type="predicted"/>
<accession>A0ACC2UZY6</accession>